<evidence type="ECO:0000313" key="3">
    <source>
        <dbReference type="Proteomes" id="UP000253090"/>
    </source>
</evidence>
<accession>A0A369BBZ7</accession>
<evidence type="ECO:0000256" key="1">
    <source>
        <dbReference type="SAM" id="SignalP"/>
    </source>
</evidence>
<comment type="caution">
    <text evidence="2">The sequence shown here is derived from an EMBL/GenBank/DDBJ whole genome shotgun (WGS) entry which is preliminary data.</text>
</comment>
<protein>
    <recommendedName>
        <fullName evidence="4">Pre-peptidase</fullName>
    </recommendedName>
</protein>
<feature type="chain" id="PRO_5039516902" description="Pre-peptidase" evidence="1">
    <location>
        <begin position="29"/>
        <end position="370"/>
    </location>
</feature>
<dbReference type="Proteomes" id="UP000253090">
    <property type="component" value="Unassembled WGS sequence"/>
</dbReference>
<evidence type="ECO:0000313" key="2">
    <source>
        <dbReference type="EMBL" id="RCX19060.1"/>
    </source>
</evidence>
<sequence length="370" mass="41345">MMKRANRKLAFVLMLLIMVIGLFGSAVSADDAYTGSVIPENTLKEFGSSSLQALKAQALESQQQDITTFDQFEVEQKKGIAVEQPFVTQAVYETPDSILNVTDSLQVNDSEDMIFFNVNSDRSMILKLLSTNADYLAQLYIVDWSTGQAYPTSVGAYAQTQIALKNLPAGDYMLRIYSEGSVGEAYNLSMNAANPSNYNILVYYSDTLNVVLASYPNGDLYSNGKFIYNSQSGSAYSNLDWTREYYFSWGSGYRSRTHKVYNPIITGVSVPVSYSSSYASSNKALLLYVGENTGFMHHEAYYQSGPDHIYESSFYDTLGKRTPRSLDSEDMNWDHILVYDLNTNKTIDFYSVLNYYYAAGIEPAPTATPL</sequence>
<organism evidence="2 3">
    <name type="scientific">Fontibacillus phaseoli</name>
    <dbReference type="NCBI Taxonomy" id="1416533"/>
    <lineage>
        <taxon>Bacteria</taxon>
        <taxon>Bacillati</taxon>
        <taxon>Bacillota</taxon>
        <taxon>Bacilli</taxon>
        <taxon>Bacillales</taxon>
        <taxon>Paenibacillaceae</taxon>
        <taxon>Fontibacillus</taxon>
    </lineage>
</organism>
<evidence type="ECO:0008006" key="4">
    <source>
        <dbReference type="Google" id="ProtNLM"/>
    </source>
</evidence>
<keyword evidence="1" id="KW-0732">Signal</keyword>
<name>A0A369BBZ7_9BACL</name>
<reference evidence="2 3" key="1">
    <citation type="submission" date="2018-07" db="EMBL/GenBank/DDBJ databases">
        <title>Genomic Encyclopedia of Type Strains, Phase III (KMG-III): the genomes of soil and plant-associated and newly described type strains.</title>
        <authorList>
            <person name="Whitman W."/>
        </authorList>
    </citation>
    <scope>NUCLEOTIDE SEQUENCE [LARGE SCALE GENOMIC DNA]</scope>
    <source>
        <strain evidence="2 3">CECT 8333</strain>
    </source>
</reference>
<gene>
    <name evidence="2" type="ORF">DFP94_10576</name>
</gene>
<feature type="signal peptide" evidence="1">
    <location>
        <begin position="1"/>
        <end position="28"/>
    </location>
</feature>
<keyword evidence="3" id="KW-1185">Reference proteome</keyword>
<dbReference type="EMBL" id="QPJW01000005">
    <property type="protein sequence ID" value="RCX19060.1"/>
    <property type="molecule type" value="Genomic_DNA"/>
</dbReference>
<dbReference type="AlphaFoldDB" id="A0A369BBZ7"/>
<proteinExistence type="predicted"/>
<dbReference type="Gene3D" id="2.60.120.380">
    <property type="match status" value="1"/>
</dbReference>